<gene>
    <name evidence="1" type="ORF">MVEN_00600600</name>
</gene>
<sequence>METPTEPQTSERFCSPDADITIASADVVLFMVHREKLEEHSVIFADAGNATGPGNRDEIVHLTETSDVLDLLFQCMYELQPNLQLVDFPVFAELAEAAEKYMMHSAIPAVLDRMYKCISEHPLQVLEYASKHDHKDLGNEAARACISEHPLHVLDFAAKYDLKALANEAARLSIGLPISAAASSLAPVTFTKWMIFYDKWHADAQATLIELGKLRMNLPVSADTVFKVAGFFATAVPLLGSVFILDDSLHGGRPFERKFMSTLLECAHDPLTWYKVRQRLENEFVFSGGSLEMVAGLLKFLDNEFLSES</sequence>
<dbReference type="AlphaFoldDB" id="A0A8H6YPM3"/>
<proteinExistence type="predicted"/>
<reference evidence="1" key="1">
    <citation type="submission" date="2020-05" db="EMBL/GenBank/DDBJ databases">
        <title>Mycena genomes resolve the evolution of fungal bioluminescence.</title>
        <authorList>
            <person name="Tsai I.J."/>
        </authorList>
    </citation>
    <scope>NUCLEOTIDE SEQUENCE</scope>
    <source>
        <strain evidence="1">CCC161011</strain>
    </source>
</reference>
<dbReference type="OrthoDB" id="3184970at2759"/>
<organism evidence="1 2">
    <name type="scientific">Mycena venus</name>
    <dbReference type="NCBI Taxonomy" id="2733690"/>
    <lineage>
        <taxon>Eukaryota</taxon>
        <taxon>Fungi</taxon>
        <taxon>Dikarya</taxon>
        <taxon>Basidiomycota</taxon>
        <taxon>Agaricomycotina</taxon>
        <taxon>Agaricomycetes</taxon>
        <taxon>Agaricomycetidae</taxon>
        <taxon>Agaricales</taxon>
        <taxon>Marasmiineae</taxon>
        <taxon>Mycenaceae</taxon>
        <taxon>Mycena</taxon>
    </lineage>
</organism>
<accession>A0A8H6YPM3</accession>
<dbReference type="InterPro" id="IPR011333">
    <property type="entry name" value="SKP1/BTB/POZ_sf"/>
</dbReference>
<protein>
    <recommendedName>
        <fullName evidence="3">BTB domain-containing protein</fullName>
    </recommendedName>
</protein>
<dbReference type="Proteomes" id="UP000620124">
    <property type="component" value="Unassembled WGS sequence"/>
</dbReference>
<dbReference type="EMBL" id="JACAZI010000004">
    <property type="protein sequence ID" value="KAF7362527.1"/>
    <property type="molecule type" value="Genomic_DNA"/>
</dbReference>
<evidence type="ECO:0000313" key="2">
    <source>
        <dbReference type="Proteomes" id="UP000620124"/>
    </source>
</evidence>
<name>A0A8H6YPM3_9AGAR</name>
<comment type="caution">
    <text evidence="1">The sequence shown here is derived from an EMBL/GenBank/DDBJ whole genome shotgun (WGS) entry which is preliminary data.</text>
</comment>
<evidence type="ECO:0008006" key="3">
    <source>
        <dbReference type="Google" id="ProtNLM"/>
    </source>
</evidence>
<evidence type="ECO:0000313" key="1">
    <source>
        <dbReference type="EMBL" id="KAF7362527.1"/>
    </source>
</evidence>
<keyword evidence="2" id="KW-1185">Reference proteome</keyword>
<dbReference type="Gene3D" id="3.30.710.10">
    <property type="entry name" value="Potassium Channel Kv1.1, Chain A"/>
    <property type="match status" value="1"/>
</dbReference>